<dbReference type="RefSeq" id="WP_062827655.1">
    <property type="nucleotide sequence ID" value="NZ_BCSX01000007.1"/>
</dbReference>
<proteinExistence type="predicted"/>
<dbReference type="EMBL" id="BCSX01000007">
    <property type="protein sequence ID" value="GAS86633.1"/>
    <property type="molecule type" value="Genomic_DNA"/>
</dbReference>
<dbReference type="Pfam" id="PF26358">
    <property type="entry name" value="EcdD_BsdD_detox"/>
    <property type="match status" value="1"/>
</dbReference>
<keyword evidence="3" id="KW-1185">Reference proteome</keyword>
<dbReference type="NCBIfam" id="NF041205">
    <property type="entry name" value="VdcD"/>
    <property type="match status" value="1"/>
</dbReference>
<reference evidence="3" key="2">
    <citation type="submission" date="2016-02" db="EMBL/GenBank/DDBJ databases">
        <title>Draft genome sequence of five rapidly growing Mycobacterium species.</title>
        <authorList>
            <person name="Katahira K."/>
            <person name="Gotou Y."/>
            <person name="Iida K."/>
            <person name="Ogura Y."/>
            <person name="Hayashi T."/>
        </authorList>
    </citation>
    <scope>NUCLEOTIDE SEQUENCE [LARGE SCALE GENOMIC DNA]</scope>
    <source>
        <strain evidence="3">JCM15654</strain>
    </source>
</reference>
<accession>A0A100VV67</accession>
<dbReference type="AlphaFoldDB" id="A0A100VV67"/>
<evidence type="ECO:0000256" key="1">
    <source>
        <dbReference type="SAM" id="MobiDB-lite"/>
    </source>
</evidence>
<comment type="caution">
    <text evidence="2">The sequence shown here is derived from an EMBL/GenBank/DDBJ whole genome shotgun (WGS) entry which is preliminary data.</text>
</comment>
<evidence type="ECO:0000313" key="2">
    <source>
        <dbReference type="EMBL" id="GAS86633.1"/>
    </source>
</evidence>
<feature type="region of interest" description="Disordered" evidence="1">
    <location>
        <begin position="68"/>
        <end position="93"/>
    </location>
</feature>
<dbReference type="Proteomes" id="UP000069620">
    <property type="component" value="Unassembled WGS sequence"/>
</dbReference>
<dbReference type="OrthoDB" id="5877746at2"/>
<gene>
    <name evidence="2" type="ORF">RMCB_0729</name>
</gene>
<reference evidence="3" key="1">
    <citation type="journal article" date="2016" name="Genome Announc.">
        <title>Draft Genome Sequences of Five Rapidly Growing Mycobacterium Species, M. thermoresistibile, M. fortuitum subsp. acetamidolyticum, M. canariasense, M. brisbanense, and M. novocastrense.</title>
        <authorList>
            <person name="Katahira K."/>
            <person name="Ogura Y."/>
            <person name="Gotoh Y."/>
            <person name="Hayashi T."/>
        </authorList>
    </citation>
    <scope>NUCLEOTIDE SEQUENCE [LARGE SCALE GENOMIC DNA]</scope>
    <source>
        <strain evidence="3">JCM15654</strain>
    </source>
</reference>
<dbReference type="STRING" id="146020.RMCB_0729"/>
<sequence length="93" mass="10401">MMCPRCAFESIEKLYTSPVPGAWDVLQCQQCLYCWRTSEPARRTRRDAYPDSFKMTVDDIVNAPEVPAVPPLISGSVRPGTSKPAPDPRRMAS</sequence>
<evidence type="ECO:0000313" key="3">
    <source>
        <dbReference type="Proteomes" id="UP000069620"/>
    </source>
</evidence>
<organism evidence="2 3">
    <name type="scientific">Mycolicibacterium brisbanense</name>
    <dbReference type="NCBI Taxonomy" id="146020"/>
    <lineage>
        <taxon>Bacteria</taxon>
        <taxon>Bacillati</taxon>
        <taxon>Actinomycetota</taxon>
        <taxon>Actinomycetes</taxon>
        <taxon>Mycobacteriales</taxon>
        <taxon>Mycobacteriaceae</taxon>
        <taxon>Mycolicibacterium</taxon>
    </lineage>
</organism>
<protein>
    <submittedName>
        <fullName evidence="2">VdcD</fullName>
    </submittedName>
</protein>
<dbReference type="InterPro" id="IPR047707">
    <property type="entry name" value="VdcD-like"/>
</dbReference>
<name>A0A100VV67_9MYCO</name>